<protein>
    <submittedName>
        <fullName evidence="3">Uncharacterized protein</fullName>
    </submittedName>
</protein>
<dbReference type="EMBL" id="JAVFKN010000063">
    <property type="protein sequence ID" value="MDQ5771018.1"/>
    <property type="molecule type" value="Genomic_DNA"/>
</dbReference>
<accession>A0AA51QZS1</accession>
<keyword evidence="5" id="KW-1185">Reference proteome</keyword>
<keyword evidence="1" id="KW-0472">Membrane</keyword>
<dbReference type="AlphaFoldDB" id="A0AA51QZS1"/>
<proteinExistence type="predicted"/>
<evidence type="ECO:0000256" key="1">
    <source>
        <dbReference type="SAM" id="Phobius"/>
    </source>
</evidence>
<keyword evidence="1" id="KW-1133">Transmembrane helix</keyword>
<dbReference type="EMBL" id="CP133216">
    <property type="protein sequence ID" value="WML84894.1"/>
    <property type="molecule type" value="Genomic_DNA"/>
</dbReference>
<evidence type="ECO:0000313" key="2">
    <source>
        <dbReference type="EMBL" id="MDQ5771018.1"/>
    </source>
</evidence>
<feature type="transmembrane region" description="Helical" evidence="1">
    <location>
        <begin position="12"/>
        <end position="29"/>
    </location>
</feature>
<gene>
    <name evidence="2" type="ORF">RCC75_21015</name>
    <name evidence="3" type="ORF">RCG00_00225</name>
    <name evidence="4" type="ORF">RCG00_21350</name>
</gene>
<reference evidence="3 5" key="1">
    <citation type="submission" date="2023-08" db="EMBL/GenBank/DDBJ databases">
        <title>New molecular markers tilS and rpoB for phylogenetic and monitoring studies of the genus Thiothrix biodiversity.</title>
        <authorList>
            <person name="Ravin N.V."/>
            <person name="Smolyakov D."/>
            <person name="Markov N.D."/>
            <person name="Beletsky A.V."/>
            <person name="Mardanov A.V."/>
            <person name="Rudenko T.S."/>
            <person name="Grabovich M.Y."/>
        </authorList>
    </citation>
    <scope>NUCLEOTIDE SEQUENCE</scope>
    <source>
        <strain evidence="3">DNT52</strain>
        <strain evidence="2 5">H33</strain>
        <plasmid evidence="3">pThsubDNT52_1</plasmid>
    </source>
</reference>
<evidence type="ECO:0000313" key="3">
    <source>
        <dbReference type="EMBL" id="WML84894.1"/>
    </source>
</evidence>
<organism evidence="3">
    <name type="scientific">Thiothrix subterranea</name>
    <dbReference type="NCBI Taxonomy" id="2735563"/>
    <lineage>
        <taxon>Bacteria</taxon>
        <taxon>Pseudomonadati</taxon>
        <taxon>Pseudomonadota</taxon>
        <taxon>Gammaproteobacteria</taxon>
        <taxon>Thiotrichales</taxon>
        <taxon>Thiotrichaceae</taxon>
        <taxon>Thiothrix</taxon>
    </lineage>
</organism>
<name>A0AA51QZS1_9GAMM</name>
<evidence type="ECO:0000313" key="5">
    <source>
        <dbReference type="Proteomes" id="UP001223336"/>
    </source>
</evidence>
<sequence length="62" mass="6705">MAKMGCPMRLTFIFMSTLIWLGIFLTGFSNVHWLLYVPAIGTAFAGLSGICMGAAIFGKVCQ</sequence>
<dbReference type="RefSeq" id="WP_308136663.1">
    <property type="nucleotide sequence ID" value="NZ_CP133197.1"/>
</dbReference>
<geneLocation type="plasmid" evidence="3">
    <name>pThsubDNT52_1</name>
</geneLocation>
<evidence type="ECO:0000313" key="4">
    <source>
        <dbReference type="EMBL" id="WML86815.1"/>
    </source>
</evidence>
<feature type="transmembrane region" description="Helical" evidence="1">
    <location>
        <begin position="35"/>
        <end position="57"/>
    </location>
</feature>
<dbReference type="EMBL" id="CP133217">
    <property type="protein sequence ID" value="WML86815.1"/>
    <property type="molecule type" value="Genomic_DNA"/>
</dbReference>
<dbReference type="Proteomes" id="UP001223336">
    <property type="component" value="Unassembled WGS sequence"/>
</dbReference>
<keyword evidence="3" id="KW-0614">Plasmid</keyword>
<dbReference type="Proteomes" id="UP001229862">
    <property type="component" value="Plasmid pThsubDNT52_1"/>
</dbReference>
<dbReference type="Proteomes" id="UP001229862">
    <property type="component" value="Chromosome"/>
</dbReference>
<keyword evidence="1" id="KW-0812">Transmembrane</keyword>